<evidence type="ECO:0000313" key="11">
    <source>
        <dbReference type="Proteomes" id="UP000036958"/>
    </source>
</evidence>
<dbReference type="InterPro" id="IPR019196">
    <property type="entry name" value="ABC_transp_unknown"/>
</dbReference>
<evidence type="ECO:0000259" key="9">
    <source>
        <dbReference type="Pfam" id="PF23357"/>
    </source>
</evidence>
<name>A0A0L8VAA1_9BACT</name>
<dbReference type="InterPro" id="IPR019860">
    <property type="entry name" value="Motility-assoc_ABC_perm_GldF"/>
</dbReference>
<proteinExistence type="predicted"/>
<feature type="transmembrane region" description="Helical" evidence="6">
    <location>
        <begin position="134"/>
        <end position="157"/>
    </location>
</feature>
<dbReference type="PANTHER" id="PTHR30294">
    <property type="entry name" value="MEMBRANE COMPONENT OF ABC TRANSPORTER YHHJ-RELATED"/>
    <property type="match status" value="1"/>
</dbReference>
<dbReference type="GO" id="GO:0005886">
    <property type="term" value="C:plasma membrane"/>
    <property type="evidence" value="ECO:0007669"/>
    <property type="project" value="UniProtKB-SubCell"/>
</dbReference>
<evidence type="ECO:0000256" key="4">
    <source>
        <dbReference type="ARBA" id="ARBA00022989"/>
    </source>
</evidence>
<dbReference type="Pfam" id="PF12698">
    <property type="entry name" value="ABC2_membrane_3"/>
    <property type="match status" value="1"/>
</dbReference>
<protein>
    <submittedName>
        <fullName evidence="10">Uncharacterized protein</fullName>
    </submittedName>
</protein>
<feature type="transmembrane region" description="Helical" evidence="6">
    <location>
        <begin position="773"/>
        <end position="797"/>
    </location>
</feature>
<dbReference type="InterPro" id="IPR013525">
    <property type="entry name" value="ABC2_TM"/>
</dbReference>
<dbReference type="NCBIfam" id="TIGR03521">
    <property type="entry name" value="GldG"/>
    <property type="match status" value="1"/>
</dbReference>
<feature type="domain" description="ABC-type uncharacterised transport system" evidence="7">
    <location>
        <begin position="434"/>
        <end position="740"/>
    </location>
</feature>
<dbReference type="NCBIfam" id="TIGR03518">
    <property type="entry name" value="ABC_perm_GldF"/>
    <property type="match status" value="1"/>
</dbReference>
<dbReference type="PANTHER" id="PTHR30294:SF29">
    <property type="entry name" value="MULTIDRUG ABC TRANSPORTER PERMEASE YBHS-RELATED"/>
    <property type="match status" value="1"/>
</dbReference>
<dbReference type="STRING" id="1409788.NC99_17810"/>
<feature type="transmembrane region" description="Helical" evidence="6">
    <location>
        <begin position="95"/>
        <end position="122"/>
    </location>
</feature>
<dbReference type="Pfam" id="PF09822">
    <property type="entry name" value="ABC_transp_aux"/>
    <property type="match status" value="1"/>
</dbReference>
<keyword evidence="3 6" id="KW-0812">Transmembrane</keyword>
<accession>A0A0L8VAA1</accession>
<evidence type="ECO:0000313" key="10">
    <source>
        <dbReference type="EMBL" id="KOH45405.1"/>
    </source>
</evidence>
<dbReference type="PATRIC" id="fig|1409788.3.peg.1849"/>
<dbReference type="GO" id="GO:0140359">
    <property type="term" value="F:ABC-type transporter activity"/>
    <property type="evidence" value="ECO:0007669"/>
    <property type="project" value="InterPro"/>
</dbReference>
<evidence type="ECO:0000256" key="3">
    <source>
        <dbReference type="ARBA" id="ARBA00022692"/>
    </source>
</evidence>
<evidence type="ECO:0000256" key="5">
    <source>
        <dbReference type="ARBA" id="ARBA00023136"/>
    </source>
</evidence>
<organism evidence="10 11">
    <name type="scientific">Sunxiuqinia dokdonensis</name>
    <dbReference type="NCBI Taxonomy" id="1409788"/>
    <lineage>
        <taxon>Bacteria</taxon>
        <taxon>Pseudomonadati</taxon>
        <taxon>Bacteroidota</taxon>
        <taxon>Bacteroidia</taxon>
        <taxon>Marinilabiliales</taxon>
        <taxon>Prolixibacteraceae</taxon>
        <taxon>Sunxiuqinia</taxon>
    </lineage>
</organism>
<evidence type="ECO:0000256" key="2">
    <source>
        <dbReference type="ARBA" id="ARBA00022475"/>
    </source>
</evidence>
<feature type="transmembrane region" description="Helical" evidence="6">
    <location>
        <begin position="220"/>
        <end position="240"/>
    </location>
</feature>
<feature type="transmembrane region" description="Helical" evidence="6">
    <location>
        <begin position="252"/>
        <end position="271"/>
    </location>
</feature>
<feature type="domain" description="ABC-2 type transporter transmembrane" evidence="8">
    <location>
        <begin position="51"/>
        <end position="233"/>
    </location>
</feature>
<dbReference type="OrthoDB" id="9777219at2"/>
<keyword evidence="5 6" id="KW-0472">Membrane</keyword>
<keyword evidence="11" id="KW-1185">Reference proteome</keyword>
<keyword evidence="4 6" id="KW-1133">Transmembrane helix</keyword>
<evidence type="ECO:0000259" key="7">
    <source>
        <dbReference type="Pfam" id="PF09822"/>
    </source>
</evidence>
<evidence type="ECO:0000259" key="8">
    <source>
        <dbReference type="Pfam" id="PF12698"/>
    </source>
</evidence>
<dbReference type="Proteomes" id="UP000036958">
    <property type="component" value="Unassembled WGS sequence"/>
</dbReference>
<dbReference type="AlphaFoldDB" id="A0A0L8VAA1"/>
<feature type="transmembrane region" description="Helical" evidence="6">
    <location>
        <begin position="12"/>
        <end position="36"/>
    </location>
</feature>
<reference evidence="11" key="1">
    <citation type="submission" date="2015-07" db="EMBL/GenBank/DDBJ databases">
        <title>Genome sequencing of Sunxiuqinia dokdonensis strain SK.</title>
        <authorList>
            <person name="Ahn S."/>
            <person name="Kim B.-C."/>
        </authorList>
    </citation>
    <scope>NUCLEOTIDE SEQUENCE [LARGE SCALE GENOMIC DNA]</scope>
    <source>
        <strain evidence="11">SK</strain>
    </source>
</reference>
<keyword evidence="2" id="KW-1003">Cell membrane</keyword>
<sequence>MYSLFRKEITTFFGSLTGYLVAFVFLIANGLFLWVFPGNYNILDNGYAALDSYFSLAPWVFLFLVPALTMRLFAEEKRSGTLEILVTRPLSNFQLVCAKYLAGLVLVLLCLLPTLVYFYSVYSLGSPVGNWDSGAAWGSFIGLFCLAAAYVSIGLLASAITDNPVLAFVAALFFSFLAYLGFEFAASLNWSPAFSALLIRLGINEHYLSISRGVVDSRDLIYFLAISFFFLVLTSIFLQQQQKLWKQQLKKLGMLVCGLVLLSFLSDAWFFRIDLTAEKRYSLSPISKQLIQQLDAPIKVDVFLEGELPPGFRKLQQALVEKIQDINAYADYRIHYELIDPYKIVSNSDEQNQLFDRLVSLGLKPTDLRLQRDEGTVTKLILPGAVIKYKDYDLGINLLKNNPSVTAENNLNHSVETLEFELMRALKVLLDDSRPTVAFLGGHGELGEPETRDIRAGLSENFEVTDVYARELNQNGAQPDALVIADPSRPFSEQDKFYIDQYLMRGGNLLWLVDPVQVSLDSLSRGETTIAFPRDLNLNDQLFRYGVRINSTLIQDVECLMIPVNTAPVGSPPKYTPAPWYYSPLLRPAENHVLSRHLNAVKGEFASTIDTVGSNPAIHKSVILHTSNYSRSIQTPLEVSLQSIDQPPARSLFNEQALMIGVLLEGQFSSVFQNRMLDDFNTNELEVLSQSQPAKMIVLADGSLIANQVSRREGQTQILPLGYDRYSQQTFGNKEFLLNALTYLCDGSGIMSLRSQAFQVRLLDKVQIREQRLFWQLLNVVAPLLFISLLGLIFNWIRIRKYGR</sequence>
<dbReference type="InterPro" id="IPR051449">
    <property type="entry name" value="ABC-2_transporter_component"/>
</dbReference>
<dbReference type="EMBL" id="LGIA01000142">
    <property type="protein sequence ID" value="KOH45405.1"/>
    <property type="molecule type" value="Genomic_DNA"/>
</dbReference>
<dbReference type="Pfam" id="PF23357">
    <property type="entry name" value="DUF7088"/>
    <property type="match status" value="1"/>
</dbReference>
<feature type="transmembrane region" description="Helical" evidence="6">
    <location>
        <begin position="56"/>
        <end position="74"/>
    </location>
</feature>
<evidence type="ECO:0000256" key="1">
    <source>
        <dbReference type="ARBA" id="ARBA00004651"/>
    </source>
</evidence>
<dbReference type="InterPro" id="IPR055396">
    <property type="entry name" value="DUF7088"/>
</dbReference>
<gene>
    <name evidence="10" type="ORF">NC99_17810</name>
</gene>
<feature type="domain" description="DUF7088" evidence="9">
    <location>
        <begin position="278"/>
        <end position="387"/>
    </location>
</feature>
<dbReference type="InterPro" id="IPR019863">
    <property type="entry name" value="Motility-assoc_ABC-rel_GldG"/>
</dbReference>
<comment type="caution">
    <text evidence="10">The sequence shown here is derived from an EMBL/GenBank/DDBJ whole genome shotgun (WGS) entry which is preliminary data.</text>
</comment>
<dbReference type="RefSeq" id="WP_053182026.1">
    <property type="nucleotide sequence ID" value="NZ_LGIA01000142.1"/>
</dbReference>
<feature type="transmembrane region" description="Helical" evidence="6">
    <location>
        <begin position="164"/>
        <end position="182"/>
    </location>
</feature>
<evidence type="ECO:0000256" key="6">
    <source>
        <dbReference type="SAM" id="Phobius"/>
    </source>
</evidence>
<comment type="subcellular location">
    <subcellularLocation>
        <location evidence="1">Cell membrane</location>
        <topology evidence="1">Multi-pass membrane protein</topology>
    </subcellularLocation>
</comment>